<dbReference type="RefSeq" id="WP_272650139.1">
    <property type="nucleotide sequence ID" value="NZ_JAZDDG010000002.1"/>
</dbReference>
<evidence type="ECO:0000313" key="2">
    <source>
        <dbReference type="EMBL" id="MEE1975311.1"/>
    </source>
</evidence>
<feature type="domain" description="Sulfatase-modifying factor enzyme-like" evidence="1">
    <location>
        <begin position="35"/>
        <end position="262"/>
    </location>
</feature>
<sequence>MKSFQLILSLFLLFSLSQEPKGYTQQLPGSALQIEMVPIPSGTFMMGSEIPEDENAHPQREVAIDGFWMSSKEITWELYREFLKRELDASAIKSKEMLPEVDAVIGATIPYVDMGLGMGSEGSLPVGNVTVLGASQFCKWLSALTGVYYRLPTEAEWEYAARAGSESPYFFEDGKEIGKYAWFEDNSDDSYQEVGLKEPNPWGLYDMYGNVAEWTLDQYHKEAYQGEQILHPVSKPYPTVVRGGSYKDKAESLRSFERIGSDLIWKVRDPQFPQSKWWNTDAAFVGFRIVRPIKPPDIQDDNSFWISVN</sequence>
<comment type="caution">
    <text evidence="2">The sequence shown here is derived from an EMBL/GenBank/DDBJ whole genome shotgun (WGS) entry which is preliminary data.</text>
</comment>
<dbReference type="Pfam" id="PF03781">
    <property type="entry name" value="FGE-sulfatase"/>
    <property type="match status" value="1"/>
</dbReference>
<dbReference type="InterPro" id="IPR005532">
    <property type="entry name" value="SUMF_dom"/>
</dbReference>
<dbReference type="InterPro" id="IPR051043">
    <property type="entry name" value="Sulfatase_Mod_Factor_Kinase"/>
</dbReference>
<protein>
    <submittedName>
        <fullName evidence="2">Formylglycine-generating enzyme family protein</fullName>
    </submittedName>
</protein>
<dbReference type="Gene3D" id="3.90.1580.10">
    <property type="entry name" value="paralog of FGE (formylglycine-generating enzyme)"/>
    <property type="match status" value="1"/>
</dbReference>
<gene>
    <name evidence="2" type="ORF">V1I91_04485</name>
</gene>
<keyword evidence="3" id="KW-1185">Reference proteome</keyword>
<dbReference type="PANTHER" id="PTHR23150">
    <property type="entry name" value="SULFATASE MODIFYING FACTOR 1, 2"/>
    <property type="match status" value="1"/>
</dbReference>
<proteinExistence type="predicted"/>
<accession>A0ABU7IR76</accession>
<name>A0ABU7IR76_9FLAO</name>
<organism evidence="2 3">
    <name type="scientific">Maribacter cobaltidurans</name>
    <dbReference type="NCBI Taxonomy" id="1178778"/>
    <lineage>
        <taxon>Bacteria</taxon>
        <taxon>Pseudomonadati</taxon>
        <taxon>Bacteroidota</taxon>
        <taxon>Flavobacteriia</taxon>
        <taxon>Flavobacteriales</taxon>
        <taxon>Flavobacteriaceae</taxon>
        <taxon>Maribacter</taxon>
    </lineage>
</organism>
<evidence type="ECO:0000259" key="1">
    <source>
        <dbReference type="Pfam" id="PF03781"/>
    </source>
</evidence>
<dbReference type="SUPFAM" id="SSF56436">
    <property type="entry name" value="C-type lectin-like"/>
    <property type="match status" value="1"/>
</dbReference>
<evidence type="ECO:0000313" key="3">
    <source>
        <dbReference type="Proteomes" id="UP001356308"/>
    </source>
</evidence>
<reference evidence="2 3" key="1">
    <citation type="submission" date="2024-01" db="EMBL/GenBank/DDBJ databases">
        <title>Maribacter spp. originated from different algae showed divergent polysaccharides utilization ability.</title>
        <authorList>
            <person name="Wang H."/>
            <person name="Wu Y."/>
        </authorList>
    </citation>
    <scope>NUCLEOTIDE SEQUENCE [LARGE SCALE GENOMIC DNA]</scope>
    <source>
        <strain evidence="2 3">PR1</strain>
    </source>
</reference>
<dbReference type="InterPro" id="IPR016187">
    <property type="entry name" value="CTDL_fold"/>
</dbReference>
<dbReference type="PANTHER" id="PTHR23150:SF19">
    <property type="entry name" value="FORMYLGLYCINE-GENERATING ENZYME"/>
    <property type="match status" value="1"/>
</dbReference>
<dbReference type="EMBL" id="JAZDDG010000002">
    <property type="protein sequence ID" value="MEE1975311.1"/>
    <property type="molecule type" value="Genomic_DNA"/>
</dbReference>
<dbReference type="Proteomes" id="UP001356308">
    <property type="component" value="Unassembled WGS sequence"/>
</dbReference>
<dbReference type="InterPro" id="IPR042095">
    <property type="entry name" value="SUMF_sf"/>
</dbReference>